<reference evidence="2 3" key="1">
    <citation type="journal article" date="2015" name="Genome Biol. Evol.">
        <title>Phylogenomic analyses indicate that early fungi evolved digesting cell walls of algal ancestors of land plants.</title>
        <authorList>
            <person name="Chang Y."/>
            <person name="Wang S."/>
            <person name="Sekimoto S."/>
            <person name="Aerts A.L."/>
            <person name="Choi C."/>
            <person name="Clum A."/>
            <person name="LaButti K.M."/>
            <person name="Lindquist E.A."/>
            <person name="Yee Ngan C."/>
            <person name="Ohm R.A."/>
            <person name="Salamov A.A."/>
            <person name="Grigoriev I.V."/>
            <person name="Spatafora J.W."/>
            <person name="Berbee M.L."/>
        </authorList>
    </citation>
    <scope>NUCLEOTIDE SEQUENCE [LARGE SCALE GENOMIC DNA]</scope>
    <source>
        <strain evidence="2 3">NRRL 1564</strain>
    </source>
</reference>
<dbReference type="PANTHER" id="PTHR23308">
    <property type="entry name" value="NUCLEAR INHIBITOR OF PROTEIN PHOSPHATASE-1"/>
    <property type="match status" value="1"/>
</dbReference>
<evidence type="ECO:0000313" key="3">
    <source>
        <dbReference type="Proteomes" id="UP000242474"/>
    </source>
</evidence>
<dbReference type="InterPro" id="IPR000253">
    <property type="entry name" value="FHA_dom"/>
</dbReference>
<organism evidence="2 3">
    <name type="scientific">Coemansia reversa (strain ATCC 12441 / NRRL 1564)</name>
    <dbReference type="NCBI Taxonomy" id="763665"/>
    <lineage>
        <taxon>Eukaryota</taxon>
        <taxon>Fungi</taxon>
        <taxon>Fungi incertae sedis</taxon>
        <taxon>Zoopagomycota</taxon>
        <taxon>Kickxellomycotina</taxon>
        <taxon>Kickxellomycetes</taxon>
        <taxon>Kickxellales</taxon>
        <taxon>Kickxellaceae</taxon>
        <taxon>Coemansia</taxon>
    </lineage>
</organism>
<dbReference type="OrthoDB" id="444265at2759"/>
<protein>
    <submittedName>
        <fullName evidence="2">SMAD/FHA domain-containing protein</fullName>
    </submittedName>
</protein>
<dbReference type="InterPro" id="IPR050923">
    <property type="entry name" value="Cell_Proc_Reg/RNA_Proc"/>
</dbReference>
<dbReference type="STRING" id="763665.A0A2G5B435"/>
<dbReference type="AlphaFoldDB" id="A0A2G5B435"/>
<dbReference type="SMART" id="SM00240">
    <property type="entry name" value="FHA"/>
    <property type="match status" value="1"/>
</dbReference>
<feature type="domain" description="FHA" evidence="1">
    <location>
        <begin position="39"/>
        <end position="89"/>
    </location>
</feature>
<feature type="non-terminal residue" evidence="2">
    <location>
        <position position="1"/>
    </location>
</feature>
<dbReference type="InterPro" id="IPR008984">
    <property type="entry name" value="SMAD_FHA_dom_sf"/>
</dbReference>
<gene>
    <name evidence="2" type="ORF">COEREDRAFT_18783</name>
</gene>
<dbReference type="PROSITE" id="PS50006">
    <property type="entry name" value="FHA_DOMAIN"/>
    <property type="match status" value="1"/>
</dbReference>
<proteinExistence type="predicted"/>
<dbReference type="EMBL" id="KZ303527">
    <property type="protein sequence ID" value="PIA13764.1"/>
    <property type="molecule type" value="Genomic_DNA"/>
</dbReference>
<evidence type="ECO:0000313" key="2">
    <source>
        <dbReference type="EMBL" id="PIA13764.1"/>
    </source>
</evidence>
<feature type="non-terminal residue" evidence="2">
    <location>
        <position position="114"/>
    </location>
</feature>
<dbReference type="FunFam" id="2.60.200.20:FF:000019">
    <property type="entry name" value="Nuclear inhibitor of protein phosphatase"/>
    <property type="match status" value="1"/>
</dbReference>
<evidence type="ECO:0000259" key="1">
    <source>
        <dbReference type="PROSITE" id="PS50006"/>
    </source>
</evidence>
<dbReference type="Proteomes" id="UP000242474">
    <property type="component" value="Unassembled WGS sequence"/>
</dbReference>
<dbReference type="Pfam" id="PF00498">
    <property type="entry name" value="FHA"/>
    <property type="match status" value="1"/>
</dbReference>
<sequence>LSYEQPLNAGTPQHNYNMEVIKDGSVVESHTVARDKTYFTFGRLPICDFPMEHGSISRYHAVLQFHDDGSMTIVDLGSSHGTFINRKQITARTPSKVDIGDQIRFGASSRIWII</sequence>
<name>A0A2G5B435_COERN</name>
<accession>A0A2G5B435</accession>
<keyword evidence="3" id="KW-1185">Reference proteome</keyword>
<dbReference type="Gene3D" id="2.60.200.20">
    <property type="match status" value="1"/>
</dbReference>
<dbReference type="SUPFAM" id="SSF49879">
    <property type="entry name" value="SMAD/FHA domain"/>
    <property type="match status" value="1"/>
</dbReference>